<dbReference type="SUPFAM" id="SSF54928">
    <property type="entry name" value="RNA-binding domain, RBD"/>
    <property type="match status" value="1"/>
</dbReference>
<proteinExistence type="predicted"/>
<dbReference type="InParanoid" id="A0A061E664"/>
<name>A0A061E664_THECC</name>
<gene>
    <name evidence="3" type="ORF">TCM_010351</name>
</gene>
<organism evidence="3 4">
    <name type="scientific">Theobroma cacao</name>
    <name type="common">Cacao</name>
    <name type="synonym">Cocoa</name>
    <dbReference type="NCBI Taxonomy" id="3641"/>
    <lineage>
        <taxon>Eukaryota</taxon>
        <taxon>Viridiplantae</taxon>
        <taxon>Streptophyta</taxon>
        <taxon>Embryophyta</taxon>
        <taxon>Tracheophyta</taxon>
        <taxon>Spermatophyta</taxon>
        <taxon>Magnoliopsida</taxon>
        <taxon>eudicotyledons</taxon>
        <taxon>Gunneridae</taxon>
        <taxon>Pentapetalae</taxon>
        <taxon>rosids</taxon>
        <taxon>malvids</taxon>
        <taxon>Malvales</taxon>
        <taxon>Malvaceae</taxon>
        <taxon>Byttnerioideae</taxon>
        <taxon>Theobroma</taxon>
    </lineage>
</organism>
<dbReference type="Gene3D" id="3.30.70.330">
    <property type="match status" value="1"/>
</dbReference>
<dbReference type="Gramene" id="EOY00471">
    <property type="protein sequence ID" value="EOY00471"/>
    <property type="gene ID" value="TCM_010351"/>
</dbReference>
<dbReference type="GO" id="GO:0003723">
    <property type="term" value="F:RNA binding"/>
    <property type="evidence" value="ECO:0007669"/>
    <property type="project" value="UniProtKB-UniRule"/>
</dbReference>
<evidence type="ECO:0000313" key="4">
    <source>
        <dbReference type="Proteomes" id="UP000026915"/>
    </source>
</evidence>
<dbReference type="InterPro" id="IPR000504">
    <property type="entry name" value="RRM_dom"/>
</dbReference>
<dbReference type="HOGENOM" id="CLU_883994_0_0_1"/>
<keyword evidence="1" id="KW-0694">RNA-binding</keyword>
<dbReference type="SMART" id="SM00360">
    <property type="entry name" value="RRM"/>
    <property type="match status" value="1"/>
</dbReference>
<evidence type="ECO:0000256" key="1">
    <source>
        <dbReference type="PROSITE-ProRule" id="PRU00176"/>
    </source>
</evidence>
<accession>A0A061E664</accession>
<evidence type="ECO:0000259" key="2">
    <source>
        <dbReference type="PROSITE" id="PS50102"/>
    </source>
</evidence>
<protein>
    <recommendedName>
        <fullName evidence="2">RRM domain-containing protein</fullName>
    </recommendedName>
</protein>
<dbReference type="PROSITE" id="PS50102">
    <property type="entry name" value="RRM"/>
    <property type="match status" value="1"/>
</dbReference>
<keyword evidence="4" id="KW-1185">Reference proteome</keyword>
<dbReference type="InterPro" id="IPR012677">
    <property type="entry name" value="Nucleotide-bd_a/b_plait_sf"/>
</dbReference>
<dbReference type="CDD" id="cd00590">
    <property type="entry name" value="RRM_SF"/>
    <property type="match status" value="1"/>
</dbReference>
<sequence>MAFVDNVSLQISWSKVRNVFKDYRRVVDLFIDRRRNDSVRKRSTFAFVRYCSEEELRRVVNMGNMRLVDSHKIRVKRVAFGWKARKRAHGSLIAAQRESNWIANGGRDLRSYKEVVELSGNRRYDTHRLQVETRCEDDDSESDQTDGEKETEFLLSILEGNSEWLNKSMVGTMKPQITQSKVQEELVNRRITARVQIMDDRKLLITFEEAGEINWLVNRYPVIWGMWGWEITKHPPLHSARGALHSGSRSNGAVPSLLFQAPGWRGGRSRSIPPFAKEATTTYVHSHSHIVGSATTYVHSYSHITESATAYVHSY</sequence>
<feature type="domain" description="RRM" evidence="2">
    <location>
        <begin position="1"/>
        <end position="80"/>
    </location>
</feature>
<reference evidence="3 4" key="1">
    <citation type="journal article" date="2013" name="Genome Biol.">
        <title>The genome sequence of the most widely cultivated cacao type and its use to identify candidate genes regulating pod color.</title>
        <authorList>
            <person name="Motamayor J.C."/>
            <person name="Mockaitis K."/>
            <person name="Schmutz J."/>
            <person name="Haiminen N."/>
            <person name="Iii D.L."/>
            <person name="Cornejo O."/>
            <person name="Findley S.D."/>
            <person name="Zheng P."/>
            <person name="Utro F."/>
            <person name="Royaert S."/>
            <person name="Saski C."/>
            <person name="Jenkins J."/>
            <person name="Podicheti R."/>
            <person name="Zhao M."/>
            <person name="Scheffler B.E."/>
            <person name="Stack J.C."/>
            <person name="Feltus F.A."/>
            <person name="Mustiga G.M."/>
            <person name="Amores F."/>
            <person name="Phillips W."/>
            <person name="Marelli J.P."/>
            <person name="May G.D."/>
            <person name="Shapiro H."/>
            <person name="Ma J."/>
            <person name="Bustamante C.D."/>
            <person name="Schnell R.J."/>
            <person name="Main D."/>
            <person name="Gilbert D."/>
            <person name="Parida L."/>
            <person name="Kuhn D.N."/>
        </authorList>
    </citation>
    <scope>NUCLEOTIDE SEQUENCE [LARGE SCALE GENOMIC DNA]</scope>
    <source>
        <strain evidence="4">cv. Matina 1-6</strain>
    </source>
</reference>
<dbReference type="EMBL" id="CM001880">
    <property type="protein sequence ID" value="EOY00471.1"/>
    <property type="molecule type" value="Genomic_DNA"/>
</dbReference>
<dbReference type="InterPro" id="IPR035979">
    <property type="entry name" value="RBD_domain_sf"/>
</dbReference>
<dbReference type="Pfam" id="PF00076">
    <property type="entry name" value="RRM_1"/>
    <property type="match status" value="1"/>
</dbReference>
<dbReference type="AlphaFoldDB" id="A0A061E664"/>
<dbReference type="Proteomes" id="UP000026915">
    <property type="component" value="Chromosome 2"/>
</dbReference>
<evidence type="ECO:0000313" key="3">
    <source>
        <dbReference type="EMBL" id="EOY00471.1"/>
    </source>
</evidence>